<gene>
    <name evidence="2" type="ORF">FB555_000234</name>
</gene>
<dbReference type="Proteomes" id="UP000524237">
    <property type="component" value="Unassembled WGS sequence"/>
</dbReference>
<keyword evidence="2" id="KW-0238">DNA-binding</keyword>
<proteinExistence type="predicted"/>
<dbReference type="CDD" id="cd00093">
    <property type="entry name" value="HTH_XRE"/>
    <property type="match status" value="1"/>
</dbReference>
<name>A0A7W3JRZ9_9MICO</name>
<evidence type="ECO:0000259" key="1">
    <source>
        <dbReference type="PROSITE" id="PS50943"/>
    </source>
</evidence>
<dbReference type="InterPro" id="IPR001387">
    <property type="entry name" value="Cro/C1-type_HTH"/>
</dbReference>
<dbReference type="Gene3D" id="1.10.260.40">
    <property type="entry name" value="lambda repressor-like DNA-binding domains"/>
    <property type="match status" value="1"/>
</dbReference>
<dbReference type="InterPro" id="IPR010982">
    <property type="entry name" value="Lambda_DNA-bd_dom_sf"/>
</dbReference>
<dbReference type="Pfam" id="PF01381">
    <property type="entry name" value="HTH_3"/>
    <property type="match status" value="1"/>
</dbReference>
<dbReference type="SUPFAM" id="SSF47413">
    <property type="entry name" value="lambda repressor-like DNA-binding domains"/>
    <property type="match status" value="1"/>
</dbReference>
<sequence>MPPVDKKPIPFPDLDVLRRFLSSRRSAMNLTYDQLAELSGVSRRAIVAVETGKSPGSMETWLRLSTALEIGFDEIFSVVTGKVTTVRDDFLNPVSPKSASKEDSARA</sequence>
<dbReference type="AlphaFoldDB" id="A0A7W3JRZ9"/>
<dbReference type="GO" id="GO:0003677">
    <property type="term" value="F:DNA binding"/>
    <property type="evidence" value="ECO:0007669"/>
    <property type="project" value="UniProtKB-KW"/>
</dbReference>
<protein>
    <submittedName>
        <fullName evidence="2">DNA-binding XRE family transcriptional regulator</fullName>
    </submittedName>
</protein>
<comment type="caution">
    <text evidence="2">The sequence shown here is derived from an EMBL/GenBank/DDBJ whole genome shotgun (WGS) entry which is preliminary data.</text>
</comment>
<accession>A0A7W3JRZ9</accession>
<dbReference type="EMBL" id="JACGWU010000001">
    <property type="protein sequence ID" value="MBA8828163.1"/>
    <property type="molecule type" value="Genomic_DNA"/>
</dbReference>
<organism evidence="2 3">
    <name type="scientific">Alpinimonas psychrophila</name>
    <dbReference type="NCBI Taxonomy" id="748908"/>
    <lineage>
        <taxon>Bacteria</taxon>
        <taxon>Bacillati</taxon>
        <taxon>Actinomycetota</taxon>
        <taxon>Actinomycetes</taxon>
        <taxon>Micrococcales</taxon>
        <taxon>Microbacteriaceae</taxon>
        <taxon>Alpinimonas</taxon>
    </lineage>
</organism>
<reference evidence="2 3" key="1">
    <citation type="submission" date="2020-07" db="EMBL/GenBank/DDBJ databases">
        <title>Sequencing the genomes of 1000 actinobacteria strains.</title>
        <authorList>
            <person name="Klenk H.-P."/>
        </authorList>
    </citation>
    <scope>NUCLEOTIDE SEQUENCE [LARGE SCALE GENOMIC DNA]</scope>
    <source>
        <strain evidence="2 3">DSM 23737</strain>
    </source>
</reference>
<dbReference type="SMART" id="SM00530">
    <property type="entry name" value="HTH_XRE"/>
    <property type="match status" value="1"/>
</dbReference>
<evidence type="ECO:0000313" key="2">
    <source>
        <dbReference type="EMBL" id="MBA8828163.1"/>
    </source>
</evidence>
<evidence type="ECO:0000313" key="3">
    <source>
        <dbReference type="Proteomes" id="UP000524237"/>
    </source>
</evidence>
<feature type="domain" description="HTH cro/C1-type" evidence="1">
    <location>
        <begin position="21"/>
        <end position="75"/>
    </location>
</feature>
<dbReference type="PROSITE" id="PS50943">
    <property type="entry name" value="HTH_CROC1"/>
    <property type="match status" value="1"/>
</dbReference>
<dbReference type="RefSeq" id="WP_182483617.1">
    <property type="nucleotide sequence ID" value="NZ_JACGWU010000001.1"/>
</dbReference>
<keyword evidence="3" id="KW-1185">Reference proteome</keyword>